<keyword evidence="15" id="KW-1185">Reference proteome</keyword>
<gene>
    <name evidence="12" type="primary">murA</name>
    <name evidence="14" type="ORF">JOC73_001098</name>
</gene>
<comment type="caution">
    <text evidence="12">Lacks conserved residue(s) required for the propagation of feature annotation.</text>
</comment>
<dbReference type="InterPro" id="IPR050068">
    <property type="entry name" value="MurA_subfamily"/>
</dbReference>
<feature type="binding site" evidence="12">
    <location>
        <begin position="22"/>
        <end position="23"/>
    </location>
    <ligand>
        <name>phosphoenolpyruvate</name>
        <dbReference type="ChEBI" id="CHEBI:58702"/>
    </ligand>
</feature>
<evidence type="ECO:0000256" key="8">
    <source>
        <dbReference type="ARBA" id="ARBA00023306"/>
    </source>
</evidence>
<evidence type="ECO:0000256" key="9">
    <source>
        <dbReference type="ARBA" id="ARBA00023316"/>
    </source>
</evidence>
<evidence type="ECO:0000259" key="13">
    <source>
        <dbReference type="Pfam" id="PF00275"/>
    </source>
</evidence>
<comment type="catalytic activity">
    <reaction evidence="11 12">
        <text>phosphoenolpyruvate + UDP-N-acetyl-alpha-D-glucosamine = UDP-N-acetyl-3-O-(1-carboxyvinyl)-alpha-D-glucosamine + phosphate</text>
        <dbReference type="Rhea" id="RHEA:18681"/>
        <dbReference type="ChEBI" id="CHEBI:43474"/>
        <dbReference type="ChEBI" id="CHEBI:57705"/>
        <dbReference type="ChEBI" id="CHEBI:58702"/>
        <dbReference type="ChEBI" id="CHEBI:68483"/>
        <dbReference type="EC" id="2.5.1.7"/>
    </reaction>
</comment>
<feature type="active site" description="Proton donor" evidence="12">
    <location>
        <position position="116"/>
    </location>
</feature>
<reference evidence="14 15" key="1">
    <citation type="submission" date="2021-01" db="EMBL/GenBank/DDBJ databases">
        <title>Genomic Encyclopedia of Type Strains, Phase IV (KMG-IV): sequencing the most valuable type-strain genomes for metagenomic binning, comparative biology and taxonomic classification.</title>
        <authorList>
            <person name="Goeker M."/>
        </authorList>
    </citation>
    <scope>NUCLEOTIDE SEQUENCE [LARGE SCALE GENOMIC DNA]</scope>
    <source>
        <strain evidence="14 15">DSM 25890</strain>
    </source>
</reference>
<dbReference type="GO" id="GO:0008760">
    <property type="term" value="F:UDP-N-acetylglucosamine 1-carboxyvinyltransferase activity"/>
    <property type="evidence" value="ECO:0007669"/>
    <property type="project" value="UniProtKB-EC"/>
</dbReference>
<feature type="modified residue" description="2-(S-cysteinyl)pyruvic acid O-phosphothioketal" evidence="12">
    <location>
        <position position="116"/>
    </location>
</feature>
<evidence type="ECO:0000256" key="11">
    <source>
        <dbReference type="ARBA" id="ARBA00047527"/>
    </source>
</evidence>
<feature type="binding site" evidence="12">
    <location>
        <position position="305"/>
    </location>
    <ligand>
        <name>UDP-N-acetyl-alpha-D-glucosamine</name>
        <dbReference type="ChEBI" id="CHEBI:57705"/>
    </ligand>
</feature>
<feature type="domain" description="Enolpyruvate transferase" evidence="13">
    <location>
        <begin position="8"/>
        <end position="404"/>
    </location>
</feature>
<evidence type="ECO:0000313" key="15">
    <source>
        <dbReference type="Proteomes" id="UP001314796"/>
    </source>
</evidence>
<evidence type="ECO:0000256" key="10">
    <source>
        <dbReference type="ARBA" id="ARBA00038367"/>
    </source>
</evidence>
<evidence type="ECO:0000256" key="1">
    <source>
        <dbReference type="ARBA" id="ARBA00004496"/>
    </source>
</evidence>
<dbReference type="Gene3D" id="3.65.10.10">
    <property type="entry name" value="Enolpyruvate transferase domain"/>
    <property type="match status" value="2"/>
</dbReference>
<evidence type="ECO:0000256" key="2">
    <source>
        <dbReference type="ARBA" id="ARBA00004752"/>
    </source>
</evidence>
<keyword evidence="9 12" id="KW-0961">Cell wall biogenesis/degradation</keyword>
<keyword evidence="5 12" id="KW-0808">Transferase</keyword>
<feature type="binding site" evidence="12">
    <location>
        <position position="92"/>
    </location>
    <ligand>
        <name>UDP-N-acetyl-alpha-D-glucosamine</name>
        <dbReference type="ChEBI" id="CHEBI:57705"/>
    </ligand>
</feature>
<dbReference type="CDD" id="cd01555">
    <property type="entry name" value="UdpNAET"/>
    <property type="match status" value="1"/>
</dbReference>
<comment type="caution">
    <text evidence="14">The sequence shown here is derived from an EMBL/GenBank/DDBJ whole genome shotgun (WGS) entry which is preliminary data.</text>
</comment>
<name>A0ABS2NP05_9FIRM</name>
<dbReference type="PANTHER" id="PTHR43783">
    <property type="entry name" value="UDP-N-ACETYLGLUCOSAMINE 1-CARBOXYVINYLTRANSFERASE"/>
    <property type="match status" value="1"/>
</dbReference>
<dbReference type="NCBIfam" id="NF006873">
    <property type="entry name" value="PRK09369.1"/>
    <property type="match status" value="1"/>
</dbReference>
<feature type="binding site" evidence="12">
    <location>
        <position position="327"/>
    </location>
    <ligand>
        <name>UDP-N-acetyl-alpha-D-glucosamine</name>
        <dbReference type="ChEBI" id="CHEBI:57705"/>
    </ligand>
</feature>
<evidence type="ECO:0000256" key="12">
    <source>
        <dbReference type="HAMAP-Rule" id="MF_00111"/>
    </source>
</evidence>
<evidence type="ECO:0000256" key="6">
    <source>
        <dbReference type="ARBA" id="ARBA00022960"/>
    </source>
</evidence>
<dbReference type="NCBIfam" id="TIGR01072">
    <property type="entry name" value="murA"/>
    <property type="match status" value="1"/>
</dbReference>
<evidence type="ECO:0000256" key="5">
    <source>
        <dbReference type="ARBA" id="ARBA00022679"/>
    </source>
</evidence>
<evidence type="ECO:0000313" key="14">
    <source>
        <dbReference type="EMBL" id="MBM7614586.1"/>
    </source>
</evidence>
<protein>
    <recommendedName>
        <fullName evidence="12">UDP-N-acetylglucosamine 1-carboxyvinyltransferase</fullName>
        <ecNumber evidence="12">2.5.1.7</ecNumber>
    </recommendedName>
    <alternativeName>
        <fullName evidence="12">Enoylpyruvate transferase</fullName>
    </alternativeName>
    <alternativeName>
        <fullName evidence="12">UDP-N-acetylglucosamine enolpyruvyl transferase</fullName>
        <shortName evidence="12">EPT</shortName>
    </alternativeName>
</protein>
<evidence type="ECO:0000256" key="4">
    <source>
        <dbReference type="ARBA" id="ARBA00022618"/>
    </source>
</evidence>
<dbReference type="RefSeq" id="WP_204400944.1">
    <property type="nucleotide sequence ID" value="NZ_JAFBEE010000005.1"/>
</dbReference>
<comment type="subcellular location">
    <subcellularLocation>
        <location evidence="1 12">Cytoplasm</location>
    </subcellularLocation>
</comment>
<dbReference type="HAMAP" id="MF_00111">
    <property type="entry name" value="MurA"/>
    <property type="match status" value="1"/>
</dbReference>
<dbReference type="SUPFAM" id="SSF55205">
    <property type="entry name" value="EPT/RTPC-like"/>
    <property type="match status" value="1"/>
</dbReference>
<keyword evidence="8 12" id="KW-0131">Cell cycle</keyword>
<dbReference type="Pfam" id="PF00275">
    <property type="entry name" value="EPSP_synthase"/>
    <property type="match status" value="1"/>
</dbReference>
<comment type="pathway">
    <text evidence="2 12">Cell wall biogenesis; peptidoglycan biosynthesis.</text>
</comment>
<keyword evidence="12" id="KW-0670">Pyruvate</keyword>
<sequence>MSKYVIVGGNKLSGEVRVGGAKNSVLPIMAATVLNGKLNVLHDIPELSDVIVMTKILRSIGCSVKREGSSLVVDSSEMNGCEIPEDLVREMRSSIIFLGAVLARYGKVIISYPGGCEIGPRPIDLHLRSLREMGANITEKHGFLFCEAKELRGAEIQLDFPSVGATENIMLAAVFAKGTTIIRNAAREPEIIDLANFINSMGGKISGAGSATVSIEGVTELEEVEHQIIPDRIVAGTYLAAAAITRGSIMLNNVIPEHLQSILYKLKECGCHVVCKNNTIRLDAPDKLIAIDSIKTLPYPGYPTDMQSQMMALMTVSDGISVFIETIFENRFKHSEELMRMGANIKVDGRVAIVKGVNKLTGATVNAKDLRGGAALILAALAAEGKTVVEKGHHIERGYDYLDEVLRSVGADIQRI</sequence>
<dbReference type="PANTHER" id="PTHR43783:SF1">
    <property type="entry name" value="UDP-N-ACETYLGLUCOSAMINE 1-CARBOXYVINYLTRANSFERASE"/>
    <property type="match status" value="1"/>
</dbReference>
<keyword evidence="4 12" id="KW-0132">Cell division</keyword>
<comment type="similarity">
    <text evidence="10 12">Belongs to the EPSP synthase family. MurA subfamily.</text>
</comment>
<feature type="binding site" evidence="12">
    <location>
        <begin position="121"/>
        <end position="125"/>
    </location>
    <ligand>
        <name>UDP-N-acetyl-alpha-D-glucosamine</name>
        <dbReference type="ChEBI" id="CHEBI:57705"/>
    </ligand>
</feature>
<keyword evidence="7 12" id="KW-0573">Peptidoglycan synthesis</keyword>
<dbReference type="InterPro" id="IPR013792">
    <property type="entry name" value="RNA3'P_cycl/enolpyr_Trfase_a/b"/>
</dbReference>
<dbReference type="EC" id="2.5.1.7" evidence="12"/>
<accession>A0ABS2NP05</accession>
<dbReference type="InterPro" id="IPR001986">
    <property type="entry name" value="Enolpyruvate_Tfrase_dom"/>
</dbReference>
<dbReference type="Proteomes" id="UP001314796">
    <property type="component" value="Unassembled WGS sequence"/>
</dbReference>
<evidence type="ECO:0000256" key="3">
    <source>
        <dbReference type="ARBA" id="ARBA00022490"/>
    </source>
</evidence>
<keyword evidence="3 12" id="KW-0963">Cytoplasm</keyword>
<evidence type="ECO:0000256" key="7">
    <source>
        <dbReference type="ARBA" id="ARBA00022984"/>
    </source>
</evidence>
<dbReference type="EMBL" id="JAFBEE010000005">
    <property type="protein sequence ID" value="MBM7614586.1"/>
    <property type="molecule type" value="Genomic_DNA"/>
</dbReference>
<comment type="function">
    <text evidence="12">Cell wall formation. Adds enolpyruvyl to UDP-N-acetylglucosamine.</text>
</comment>
<organism evidence="14 15">
    <name type="scientific">Alkaliphilus hydrothermalis</name>
    <dbReference type="NCBI Taxonomy" id="1482730"/>
    <lineage>
        <taxon>Bacteria</taxon>
        <taxon>Bacillati</taxon>
        <taxon>Bacillota</taxon>
        <taxon>Clostridia</taxon>
        <taxon>Peptostreptococcales</taxon>
        <taxon>Natronincolaceae</taxon>
        <taxon>Alkaliphilus</taxon>
    </lineage>
</organism>
<dbReference type="InterPro" id="IPR036968">
    <property type="entry name" value="Enolpyruvate_Tfrase_sf"/>
</dbReference>
<keyword evidence="6 12" id="KW-0133">Cell shape</keyword>
<dbReference type="InterPro" id="IPR005750">
    <property type="entry name" value="UDP_GlcNAc_COvinyl_MurA"/>
</dbReference>
<proteinExistence type="inferred from homology"/>